<dbReference type="EMBL" id="BLXZ01000004">
    <property type="protein sequence ID" value="GFO68568.1"/>
    <property type="molecule type" value="Genomic_DNA"/>
</dbReference>
<dbReference type="Pfam" id="PF02486">
    <property type="entry name" value="Rep_trans"/>
    <property type="match status" value="1"/>
</dbReference>
<dbReference type="AlphaFoldDB" id="A0A6V8N7N6"/>
<proteinExistence type="predicted"/>
<dbReference type="RefSeq" id="WP_183361118.1">
    <property type="nucleotide sequence ID" value="NZ_BLXZ01000004.1"/>
</dbReference>
<accession>A0A6V8N7N6</accession>
<dbReference type="Proteomes" id="UP000587586">
    <property type="component" value="Unassembled WGS sequence"/>
</dbReference>
<gene>
    <name evidence="2" type="ORF">GMLC_21470</name>
</gene>
<feature type="domain" description="Replication initiation protein-like C-terminal" evidence="1">
    <location>
        <begin position="125"/>
        <end position="279"/>
    </location>
</feature>
<comment type="caution">
    <text evidence="2">The sequence shown here is derived from an EMBL/GenBank/DDBJ whole genome shotgun (WGS) entry which is preliminary data.</text>
</comment>
<evidence type="ECO:0000313" key="3">
    <source>
        <dbReference type="Proteomes" id="UP000587586"/>
    </source>
</evidence>
<reference evidence="3" key="1">
    <citation type="submission" date="2020-06" db="EMBL/GenBank/DDBJ databases">
        <title>Draft genomic sequecing of Geomonas sp. Red745.</title>
        <authorList>
            <person name="Itoh H."/>
            <person name="Xu Z.X."/>
            <person name="Ushijima N."/>
            <person name="Masuda Y."/>
            <person name="Shiratori Y."/>
            <person name="Senoo K."/>
        </authorList>
    </citation>
    <scope>NUCLEOTIDE SEQUENCE [LARGE SCALE GENOMIC DNA]</scope>
    <source>
        <strain evidence="3">Red745</strain>
    </source>
</reference>
<sequence>MTQQHHRPGHALIDWLGFSIPQTYNWPAHSFTPNDITPLLQELFGIDPQGVTVKTRSANWYRHRHMVTTASGVPLLHVYTEPTAEQNRNTTAFAVTGYALSSRPDALHTLDPVELVRKIDAIGGNLTRFDGALDRFDGKPTLALMREASAPDVWRDRTITALCRSSQPCGIWDQSIYYGHLNKGTCIHGYDKGKQTGADFPWFRLEFRTKDRDLLRTVKEEIVAGRSIGELVAGLLARYLRFVNPGTRSKYNRPTCTWWEDLIAEGAAFELKRHRAGKTEETVEGKKAPSKFAVTRYLSEALNLDGHFGDVAEAIRVVYANLQVAQQWNLQEEQ</sequence>
<organism evidence="2 3">
    <name type="scientific">Geomonas limicola</name>
    <dbReference type="NCBI Taxonomy" id="2740186"/>
    <lineage>
        <taxon>Bacteria</taxon>
        <taxon>Pseudomonadati</taxon>
        <taxon>Thermodesulfobacteriota</taxon>
        <taxon>Desulfuromonadia</taxon>
        <taxon>Geobacterales</taxon>
        <taxon>Geobacteraceae</taxon>
        <taxon>Geomonas</taxon>
    </lineage>
</organism>
<evidence type="ECO:0000313" key="2">
    <source>
        <dbReference type="EMBL" id="GFO68568.1"/>
    </source>
</evidence>
<dbReference type="InterPro" id="IPR003491">
    <property type="entry name" value="REP-like_C"/>
</dbReference>
<keyword evidence="3" id="KW-1185">Reference proteome</keyword>
<evidence type="ECO:0000259" key="1">
    <source>
        <dbReference type="Pfam" id="PF02486"/>
    </source>
</evidence>
<name>A0A6V8N7N6_9BACT</name>
<protein>
    <recommendedName>
        <fullName evidence="1">Replication initiation protein-like C-terminal domain-containing protein</fullName>
    </recommendedName>
</protein>